<gene>
    <name evidence="6" type="ORF">PSFLO_01825</name>
</gene>
<dbReference type="SUPFAM" id="SSF48264">
    <property type="entry name" value="Cytochrome P450"/>
    <property type="match status" value="1"/>
</dbReference>
<dbReference type="GO" id="GO:0004601">
    <property type="term" value="F:peroxidase activity"/>
    <property type="evidence" value="ECO:0007669"/>
    <property type="project" value="InterPro"/>
</dbReference>
<evidence type="ECO:0000313" key="7">
    <source>
        <dbReference type="Proteomes" id="UP000323386"/>
    </source>
</evidence>
<evidence type="ECO:0000256" key="4">
    <source>
        <dbReference type="ARBA" id="ARBA00023004"/>
    </source>
</evidence>
<organism evidence="6 7">
    <name type="scientific">Pseudozyma flocculosa</name>
    <dbReference type="NCBI Taxonomy" id="84751"/>
    <lineage>
        <taxon>Eukaryota</taxon>
        <taxon>Fungi</taxon>
        <taxon>Dikarya</taxon>
        <taxon>Basidiomycota</taxon>
        <taxon>Ustilaginomycotina</taxon>
        <taxon>Ustilaginomycetes</taxon>
        <taxon>Ustilaginales</taxon>
        <taxon>Ustilaginaceae</taxon>
        <taxon>Pseudozyma</taxon>
    </lineage>
</organism>
<dbReference type="InterPro" id="IPR019791">
    <property type="entry name" value="Haem_peroxidase_animal"/>
</dbReference>
<keyword evidence="4 5" id="KW-0408">Iron</keyword>
<dbReference type="EMBL" id="OOIP01000004">
    <property type="protein sequence ID" value="SPO36354.1"/>
    <property type="molecule type" value="Genomic_DNA"/>
</dbReference>
<dbReference type="InterPro" id="IPR037120">
    <property type="entry name" value="Haem_peroxidase_sf_animal"/>
</dbReference>
<dbReference type="InterPro" id="IPR050783">
    <property type="entry name" value="Oxylipin_biosynth_metab"/>
</dbReference>
<dbReference type="Gene3D" id="1.10.630.10">
    <property type="entry name" value="Cytochrome P450"/>
    <property type="match status" value="1"/>
</dbReference>
<sequence>MAQIAHYLQDQLQSMAQASTKAPGMAAMNLKELQDRAAVTATTAYQQTAQSMQGPLEQISHLADMVKKNRLVDDAKLVSMIPGAVASVLTGGGLDDRKLLLEQVITILSMLPPDSPVSRTLSNSLIGIIWGDLPHPPVSFMDERSRVRRPDGSHNNFFVPDLGRSSKPYARNVARTQPEPIDVPDVGTVFDLLLARDKFVPHPSGISALLFHFANIIIHDIFATRHENPAINNHSSYLDLQVVYGSDAETMHKARTHQEGLLKPDVISDWRLAMMPPATSALAVLFSRSHNYIAKRLLQVNERNQFDSLEPKELDEKLFNIARLCNCGLFINIILRSYIPAILNTPTSEFFVNPLPDIHNAGQPGKVPRGVGNAVASEFSVLYRWHSTVSMADEKWMDQMFSERMPGKRPDDVTPDDFKRLAAQIKQGYEGKDPSEWNVHDWPRDRDGKYSDDLLAKIIKDATCEVAAAFKARGSPAWFRAVDMLGQIQARETWALCTLNEFRSFLGLKKLESFAEWNNDTDVAKAAEMLYGDIDNLELFPGLLAEEAKPSMTGSGLCPGYTISRAILSDAAALTRGDRFYTLDYSTSTMTTYGLEYANTPQPGSRGSIGKLLMTTLPGQYKYNSTYALYPFMIPSRTIEILRRDGTLDHYDTAYPTPPHRWLTIESYAACKEVLVNERYMTTLPGHGYDEEMMASALFSIPRWKDEVADFYATSMAKAIEANSIRYHTHGKTRMLDLTDVINLVSAQFTATLFALPVQHNGGAVGMSPRELHLALARPLAFDLAGSFSFVGHHSWKLEEQSESATRALMTIVRARVYSLMRLFAPLVAVLQGLSNIVSGPDNLAPGKLAKHFYGQLFATGKRYEEIVNGCFRMMVAMTSCQTLILMRAIQWLVQPDNREIHHRMHSLALRSDPGSAADFRSYILEACRISSETPLPARFAVGPVNVSDGKGNTVQLQAGDGVFIPARAVYRDPKVYDEADAFDPANSSPLTFGLGDRPSQAILDVALPAMAREILKLRNLRLAPSGQPRTVTNRGPSGRDEAISFVSSTGQENPLPLNTAMHILYDEARS</sequence>
<reference evidence="6 7" key="1">
    <citation type="submission" date="2018-03" db="EMBL/GenBank/DDBJ databases">
        <authorList>
            <person name="Guldener U."/>
        </authorList>
    </citation>
    <scope>NUCLEOTIDE SEQUENCE [LARGE SCALE GENOMIC DNA]</scope>
    <source>
        <strain evidence="6 7">DAOM196992</strain>
    </source>
</reference>
<dbReference type="GO" id="GO:0006979">
    <property type="term" value="P:response to oxidative stress"/>
    <property type="evidence" value="ECO:0007669"/>
    <property type="project" value="InterPro"/>
</dbReference>
<dbReference type="GO" id="GO:0051213">
    <property type="term" value="F:dioxygenase activity"/>
    <property type="evidence" value="ECO:0007669"/>
    <property type="project" value="UniProtKB-KW"/>
</dbReference>
<dbReference type="Gene3D" id="1.10.640.10">
    <property type="entry name" value="Haem peroxidase domain superfamily, animal type"/>
    <property type="match status" value="1"/>
</dbReference>
<dbReference type="PANTHER" id="PTHR11903:SF37">
    <property type="entry name" value="PSI-PRODUCING OXYGENASE A"/>
    <property type="match status" value="1"/>
</dbReference>
<dbReference type="GO" id="GO:0016705">
    <property type="term" value="F:oxidoreductase activity, acting on paired donors, with incorporation or reduction of molecular oxygen"/>
    <property type="evidence" value="ECO:0007669"/>
    <property type="project" value="InterPro"/>
</dbReference>
<evidence type="ECO:0000256" key="1">
    <source>
        <dbReference type="ARBA" id="ARBA00022723"/>
    </source>
</evidence>
<dbReference type="PROSITE" id="PS50292">
    <property type="entry name" value="PEROXIDASE_3"/>
    <property type="match status" value="1"/>
</dbReference>
<dbReference type="AlphaFoldDB" id="A0A5C3EVR1"/>
<evidence type="ECO:0000256" key="5">
    <source>
        <dbReference type="PIRSR" id="PIRSR619791-2"/>
    </source>
</evidence>
<dbReference type="GO" id="GO:0020037">
    <property type="term" value="F:heme binding"/>
    <property type="evidence" value="ECO:0007669"/>
    <property type="project" value="InterPro"/>
</dbReference>
<evidence type="ECO:0000256" key="3">
    <source>
        <dbReference type="ARBA" id="ARBA00023002"/>
    </source>
</evidence>
<dbReference type="InterPro" id="IPR010255">
    <property type="entry name" value="Haem_peroxidase_sf"/>
</dbReference>
<dbReference type="PANTHER" id="PTHR11903">
    <property type="entry name" value="PROSTAGLANDIN G/H SYNTHASE"/>
    <property type="match status" value="1"/>
</dbReference>
<protein>
    <submittedName>
        <fullName evidence="6">Probable putative dioxygenase Ssp1</fullName>
    </submittedName>
</protein>
<dbReference type="GO" id="GO:0005506">
    <property type="term" value="F:iron ion binding"/>
    <property type="evidence" value="ECO:0007669"/>
    <property type="project" value="InterPro"/>
</dbReference>
<dbReference type="GO" id="GO:0004497">
    <property type="term" value="F:monooxygenase activity"/>
    <property type="evidence" value="ECO:0007669"/>
    <property type="project" value="InterPro"/>
</dbReference>
<evidence type="ECO:0000256" key="2">
    <source>
        <dbReference type="ARBA" id="ARBA00022964"/>
    </source>
</evidence>
<name>A0A5C3EVR1_9BASI</name>
<dbReference type="OrthoDB" id="823504at2759"/>
<dbReference type="Pfam" id="PF03098">
    <property type="entry name" value="An_peroxidase"/>
    <property type="match status" value="2"/>
</dbReference>
<keyword evidence="5" id="KW-0349">Heme</keyword>
<feature type="binding site" description="axial binding residue" evidence="5">
    <location>
        <position position="386"/>
    </location>
    <ligand>
        <name>heme b</name>
        <dbReference type="ChEBI" id="CHEBI:60344"/>
    </ligand>
    <ligandPart>
        <name>Fe</name>
        <dbReference type="ChEBI" id="CHEBI:18248"/>
    </ligandPart>
</feature>
<keyword evidence="7" id="KW-1185">Reference proteome</keyword>
<dbReference type="SUPFAM" id="SSF48113">
    <property type="entry name" value="Heme-dependent peroxidases"/>
    <property type="match status" value="1"/>
</dbReference>
<keyword evidence="2 6" id="KW-0223">Dioxygenase</keyword>
<accession>A0A5C3EVR1</accession>
<dbReference type="GO" id="GO:0006631">
    <property type="term" value="P:fatty acid metabolic process"/>
    <property type="evidence" value="ECO:0007669"/>
    <property type="project" value="UniProtKB-ARBA"/>
</dbReference>
<dbReference type="Proteomes" id="UP000323386">
    <property type="component" value="Unassembled WGS sequence"/>
</dbReference>
<keyword evidence="1 5" id="KW-0479">Metal-binding</keyword>
<proteinExistence type="predicted"/>
<keyword evidence="3" id="KW-0560">Oxidoreductase</keyword>
<dbReference type="InterPro" id="IPR036396">
    <property type="entry name" value="Cyt_P450_sf"/>
</dbReference>
<evidence type="ECO:0000313" key="6">
    <source>
        <dbReference type="EMBL" id="SPO36354.1"/>
    </source>
</evidence>